<evidence type="ECO:0000313" key="3">
    <source>
        <dbReference type="Proteomes" id="UP000594262"/>
    </source>
</evidence>
<protein>
    <submittedName>
        <fullName evidence="2">Uncharacterized protein</fullName>
    </submittedName>
</protein>
<dbReference type="AlphaFoldDB" id="A0A7M5X094"/>
<organism evidence="2 3">
    <name type="scientific">Clytia hemisphaerica</name>
    <dbReference type="NCBI Taxonomy" id="252671"/>
    <lineage>
        <taxon>Eukaryota</taxon>
        <taxon>Metazoa</taxon>
        <taxon>Cnidaria</taxon>
        <taxon>Hydrozoa</taxon>
        <taxon>Hydroidolina</taxon>
        <taxon>Leptothecata</taxon>
        <taxon>Obeliida</taxon>
        <taxon>Clytiidae</taxon>
        <taxon>Clytia</taxon>
    </lineage>
</organism>
<evidence type="ECO:0000256" key="1">
    <source>
        <dbReference type="SAM" id="Coils"/>
    </source>
</evidence>
<accession>A0A7M5X094</accession>
<sequence>MSEMDVLSLAYIELEKANERIEFLSKETQRYKNKCFLASVAANAKEQQLQECRQENVALHIKLAKQKTFKKALKAESKPSFNRMTARPSQPILKKQKVVEHKLMCRDVRLNDPQQKITRVIEKCGSSKECPKTFNKQNNAVVVSIACRDYRLNDPKQKITRVQGNCGASTSNLQQKCNPESQIE</sequence>
<evidence type="ECO:0000313" key="2">
    <source>
        <dbReference type="EnsemblMetazoa" id="CLYHEMP015919.1"/>
    </source>
</evidence>
<dbReference type="Proteomes" id="UP000594262">
    <property type="component" value="Unplaced"/>
</dbReference>
<feature type="coiled-coil region" evidence="1">
    <location>
        <begin position="7"/>
        <end position="62"/>
    </location>
</feature>
<dbReference type="EnsemblMetazoa" id="CLYHEMT015919.1">
    <property type="protein sequence ID" value="CLYHEMP015919.1"/>
    <property type="gene ID" value="CLYHEMG015919"/>
</dbReference>
<proteinExistence type="predicted"/>
<keyword evidence="1" id="KW-0175">Coiled coil</keyword>
<name>A0A7M5X094_9CNID</name>
<keyword evidence="3" id="KW-1185">Reference proteome</keyword>
<reference evidence="2" key="1">
    <citation type="submission" date="2021-01" db="UniProtKB">
        <authorList>
            <consortium name="EnsemblMetazoa"/>
        </authorList>
    </citation>
    <scope>IDENTIFICATION</scope>
</reference>